<protein>
    <submittedName>
        <fullName evidence="2">Uncharacterized protein</fullName>
    </submittedName>
</protein>
<feature type="chain" id="PRO_5032876803" evidence="1">
    <location>
        <begin position="20"/>
        <end position="69"/>
    </location>
</feature>
<sequence>MKIFKILCAILMMVIAVLGAPEGFPAGRGSGFNRIKRASGGFLFIGHGGGRLNRIKRLPGGFFIGRGSR</sequence>
<evidence type="ECO:0000313" key="2">
    <source>
        <dbReference type="EMBL" id="VDI32027.1"/>
    </source>
</evidence>
<proteinExistence type="predicted"/>
<evidence type="ECO:0000313" key="3">
    <source>
        <dbReference type="Proteomes" id="UP000596742"/>
    </source>
</evidence>
<feature type="signal peptide" evidence="1">
    <location>
        <begin position="1"/>
        <end position="19"/>
    </location>
</feature>
<keyword evidence="1" id="KW-0732">Signal</keyword>
<organism evidence="2 3">
    <name type="scientific">Mytilus galloprovincialis</name>
    <name type="common">Mediterranean mussel</name>
    <dbReference type="NCBI Taxonomy" id="29158"/>
    <lineage>
        <taxon>Eukaryota</taxon>
        <taxon>Metazoa</taxon>
        <taxon>Spiralia</taxon>
        <taxon>Lophotrochozoa</taxon>
        <taxon>Mollusca</taxon>
        <taxon>Bivalvia</taxon>
        <taxon>Autobranchia</taxon>
        <taxon>Pteriomorphia</taxon>
        <taxon>Mytilida</taxon>
        <taxon>Mytiloidea</taxon>
        <taxon>Mytilidae</taxon>
        <taxon>Mytilinae</taxon>
        <taxon>Mytilus</taxon>
    </lineage>
</organism>
<reference evidence="2" key="1">
    <citation type="submission" date="2018-11" db="EMBL/GenBank/DDBJ databases">
        <authorList>
            <person name="Alioto T."/>
            <person name="Alioto T."/>
        </authorList>
    </citation>
    <scope>NUCLEOTIDE SEQUENCE</scope>
</reference>
<keyword evidence="3" id="KW-1185">Reference proteome</keyword>
<dbReference type="AlphaFoldDB" id="A0A8B6ED91"/>
<comment type="caution">
    <text evidence="2">The sequence shown here is derived from an EMBL/GenBank/DDBJ whole genome shotgun (WGS) entry which is preliminary data.</text>
</comment>
<dbReference type="Proteomes" id="UP000596742">
    <property type="component" value="Unassembled WGS sequence"/>
</dbReference>
<accession>A0A8B6ED91</accession>
<dbReference type="EMBL" id="UYJE01004857">
    <property type="protein sequence ID" value="VDI32027.1"/>
    <property type="molecule type" value="Genomic_DNA"/>
</dbReference>
<gene>
    <name evidence="2" type="ORF">MGAL_10B088914</name>
</gene>
<evidence type="ECO:0000256" key="1">
    <source>
        <dbReference type="SAM" id="SignalP"/>
    </source>
</evidence>
<name>A0A8B6ED91_MYTGA</name>